<evidence type="ECO:0000313" key="1">
    <source>
        <dbReference type="EMBL" id="SVA24118.1"/>
    </source>
</evidence>
<dbReference type="AlphaFoldDB" id="A0A381U991"/>
<reference evidence="1" key="1">
    <citation type="submission" date="2018-05" db="EMBL/GenBank/DDBJ databases">
        <authorList>
            <person name="Lanie J.A."/>
            <person name="Ng W.-L."/>
            <person name="Kazmierczak K.M."/>
            <person name="Andrzejewski T.M."/>
            <person name="Davidsen T.M."/>
            <person name="Wayne K.J."/>
            <person name="Tettelin H."/>
            <person name="Glass J.I."/>
            <person name="Rusch D."/>
            <person name="Podicherti R."/>
            <person name="Tsui H.-C.T."/>
            <person name="Winkler M.E."/>
        </authorList>
    </citation>
    <scope>NUCLEOTIDE SEQUENCE</scope>
</reference>
<name>A0A381U991_9ZZZZ</name>
<organism evidence="1">
    <name type="scientific">marine metagenome</name>
    <dbReference type="NCBI Taxonomy" id="408172"/>
    <lineage>
        <taxon>unclassified sequences</taxon>
        <taxon>metagenomes</taxon>
        <taxon>ecological metagenomes</taxon>
    </lineage>
</organism>
<sequence length="911" mass="100581">MIRISNFTLFLVLFSSYALHAQSPGRVLHVPPAGVVAGQPVELEVILDGPGQVMEARLYHRVEGQSGYQEQDMVYIRSAWHGTVPGHLVSEEGLEYAFVFYLSNGSSLGFPEEDPLSSPMFVNVAPAPAKPLPTRSSVQQSGPRLVSQALVLSPNEGGVVPQNDVLLAVSFFNVDGVDPNRVRFYIDDQDVTDNAEVSADIATYVAPELGVGLHTARVEMVNMYDYELEPTIWTFAVGGKGSQIAVAAAEFAYSGKMRSDFSLNQVSGTTLSVGETATTLEGGWEWFKVKADIKRSTQESPFTQPKNRLSLTVRSSDFITIRMGDFTPVLSPYLVEGKRVRGIGTDIDLKWLRLQTVRGELERPIQGYLTEDRSYKITDITTDSTGLPLYILDRRGYTFARQYMAGRLGINLFNRVHFGVFGQKAKDEKGSILPQLNSANFGVGDWQNSISVAGIDSGVYTFSDFVTALEGIGSYELAKKNWGGEKPMDNIVGGFDFGFSFDDRHLVFESAWAMSMLNRNIWDGAMSIADLDTALDDNLDGYIMSSYEDSIRTGGISTEGLPDPSNYEDIFVANIYMTPLVPIDYQALEESPMAALMNMPSSAYNMKIRGFYYGNTIEMKYSQVGPEFSSLANPYLPSNLREFIFSDRFRVFDNKLSLGFEYKSRNNKILRTVVDPYKQKTSTTTMAFSPGADRASFSGRFQTVYRTNEKTTLDTLIYTSYTGKDSISFKDNREDTKTRNRFFSVNVPMNRNGRSFNFLLTYNAIGVEDQLEAERTSDYAQKAANSEAISFVTSTKFTSPLQTTLTLSRYKVQIPLPSSVNVSENESRLTTVGGNASYGLWGGKAKLSGGISLLNATGISQFTFIGLNGGGELKPFGSLVFRTSVSTKIKSTDEGTEVGTLAVKLSANYLF</sequence>
<proteinExistence type="predicted"/>
<dbReference type="EMBL" id="UINC01005877">
    <property type="protein sequence ID" value="SVA24118.1"/>
    <property type="molecule type" value="Genomic_DNA"/>
</dbReference>
<accession>A0A381U991</accession>
<feature type="non-terminal residue" evidence="1">
    <location>
        <position position="911"/>
    </location>
</feature>
<protein>
    <submittedName>
        <fullName evidence="1">Uncharacterized protein</fullName>
    </submittedName>
</protein>
<gene>
    <name evidence="1" type="ORF">METZ01_LOCUS76972</name>
</gene>